<dbReference type="EMBL" id="JAAGNX010000003">
    <property type="protein sequence ID" value="NDV63158.1"/>
    <property type="molecule type" value="Genomic_DNA"/>
</dbReference>
<dbReference type="InterPro" id="IPR012328">
    <property type="entry name" value="Chalcone/stilbene_synt_C"/>
</dbReference>
<evidence type="ECO:0000256" key="2">
    <source>
        <dbReference type="ARBA" id="ARBA00022679"/>
    </source>
</evidence>
<evidence type="ECO:0000259" key="5">
    <source>
        <dbReference type="Pfam" id="PF08392"/>
    </source>
</evidence>
<protein>
    <submittedName>
        <fullName evidence="6">Stilbene synthase</fullName>
    </submittedName>
</protein>
<sequence>MSLETADPETFFTQQECLEIFLRSKAPKRMRKRSALLMEKVLMRNNGIGKRGFSYPEIDTIFDANPGKLNQVFEQKAPELGTRALEKALEAAGMSPDELDGLIVCTCTGYLCPGLSSFIAQQVGVRDSAELTDLVGMGCGAAIPSLRQASHRIAADPDSRIAVIAVEVCSAAFYLDDDPGVIISACLFGDGAAASIWTGNAKAGAWKASRFDSLHLPDKRQLLRFENANGALRNRLSKDIPDEAAKAVRTLYDASLNRGMNPHGLTLLPHTGGRDVLDSMEEAFPGEKFPLSRNVLKNHGNMSSPSVLYVLKEALNSGADSNQLWLTSFGAGFTAYCCCLGRETY</sequence>
<dbReference type="InterPro" id="IPR013601">
    <property type="entry name" value="FAE1_typ3_polyketide_synth"/>
</dbReference>
<organism evidence="6 7">
    <name type="scientific">Oceanipulchritudo coccoides</name>
    <dbReference type="NCBI Taxonomy" id="2706888"/>
    <lineage>
        <taxon>Bacteria</taxon>
        <taxon>Pseudomonadati</taxon>
        <taxon>Verrucomicrobiota</taxon>
        <taxon>Opitutia</taxon>
        <taxon>Puniceicoccales</taxon>
        <taxon>Oceanipulchritudinaceae</taxon>
        <taxon>Oceanipulchritudo</taxon>
    </lineage>
</organism>
<dbReference type="PANTHER" id="PTHR11877:SF46">
    <property type="entry name" value="TYPE III POLYKETIDE SYNTHASE A"/>
    <property type="match status" value="1"/>
</dbReference>
<accession>A0A6B2M2I5</accession>
<dbReference type="InterPro" id="IPR011141">
    <property type="entry name" value="Polyketide_synthase_type-III"/>
</dbReference>
<dbReference type="InterPro" id="IPR016039">
    <property type="entry name" value="Thiolase-like"/>
</dbReference>
<keyword evidence="7" id="KW-1185">Reference proteome</keyword>
<feature type="domain" description="FAE" evidence="5">
    <location>
        <begin position="25"/>
        <end position="202"/>
    </location>
</feature>
<dbReference type="Pfam" id="PF02797">
    <property type="entry name" value="Chal_sti_synt_C"/>
    <property type="match status" value="1"/>
</dbReference>
<dbReference type="PIRSF" id="PIRSF000451">
    <property type="entry name" value="PKS_III"/>
    <property type="match status" value="1"/>
</dbReference>
<keyword evidence="2" id="KW-0808">Transferase</keyword>
<dbReference type="Gene3D" id="3.40.47.10">
    <property type="match status" value="2"/>
</dbReference>
<dbReference type="Pfam" id="PF08392">
    <property type="entry name" value="FAE1_CUT1_RppA"/>
    <property type="match status" value="1"/>
</dbReference>
<reference evidence="6 7" key="1">
    <citation type="submission" date="2020-02" db="EMBL/GenBank/DDBJ databases">
        <title>Albibacoteraceae fam. nov., the first described family within the subdivision 4 Verrucomicrobia.</title>
        <authorList>
            <person name="Xi F."/>
        </authorList>
    </citation>
    <scope>NUCLEOTIDE SEQUENCE [LARGE SCALE GENOMIC DNA]</scope>
    <source>
        <strain evidence="6 7">CK1056</strain>
    </source>
</reference>
<feature type="active site" description="Acyl-thioester intermediate" evidence="3">
    <location>
        <position position="139"/>
    </location>
</feature>
<feature type="domain" description="Chalcone/stilbene synthase C-terminal" evidence="4">
    <location>
        <begin position="221"/>
        <end position="317"/>
    </location>
</feature>
<gene>
    <name evidence="6" type="ORF">G0Q06_11900</name>
</gene>
<dbReference type="GO" id="GO:0016747">
    <property type="term" value="F:acyltransferase activity, transferring groups other than amino-acyl groups"/>
    <property type="evidence" value="ECO:0007669"/>
    <property type="project" value="InterPro"/>
</dbReference>
<dbReference type="GO" id="GO:0030639">
    <property type="term" value="P:polyketide biosynthetic process"/>
    <property type="evidence" value="ECO:0007669"/>
    <property type="project" value="TreeGrafter"/>
</dbReference>
<dbReference type="GO" id="GO:0006633">
    <property type="term" value="P:fatty acid biosynthetic process"/>
    <property type="evidence" value="ECO:0007669"/>
    <property type="project" value="InterPro"/>
</dbReference>
<name>A0A6B2M2I5_9BACT</name>
<evidence type="ECO:0000259" key="4">
    <source>
        <dbReference type="Pfam" id="PF02797"/>
    </source>
</evidence>
<dbReference type="PANTHER" id="PTHR11877">
    <property type="entry name" value="HYDROXYMETHYLGLUTARYL-COA SYNTHASE"/>
    <property type="match status" value="1"/>
</dbReference>
<comment type="similarity">
    <text evidence="1">Belongs to the thiolase-like superfamily. Chalcone/stilbene synthases family.</text>
</comment>
<dbReference type="AlphaFoldDB" id="A0A6B2M2I5"/>
<comment type="caution">
    <text evidence="6">The sequence shown here is derived from an EMBL/GenBank/DDBJ whole genome shotgun (WGS) entry which is preliminary data.</text>
</comment>
<evidence type="ECO:0000313" key="6">
    <source>
        <dbReference type="EMBL" id="NDV63158.1"/>
    </source>
</evidence>
<evidence type="ECO:0000256" key="3">
    <source>
        <dbReference type="PIRSR" id="PIRSR000451-1"/>
    </source>
</evidence>
<dbReference type="GO" id="GO:0016020">
    <property type="term" value="C:membrane"/>
    <property type="evidence" value="ECO:0007669"/>
    <property type="project" value="InterPro"/>
</dbReference>
<dbReference type="SUPFAM" id="SSF53901">
    <property type="entry name" value="Thiolase-like"/>
    <property type="match status" value="2"/>
</dbReference>
<proteinExistence type="inferred from homology"/>
<evidence type="ECO:0000313" key="7">
    <source>
        <dbReference type="Proteomes" id="UP000478417"/>
    </source>
</evidence>
<dbReference type="Proteomes" id="UP000478417">
    <property type="component" value="Unassembled WGS sequence"/>
</dbReference>
<evidence type="ECO:0000256" key="1">
    <source>
        <dbReference type="ARBA" id="ARBA00005531"/>
    </source>
</evidence>